<comment type="caution">
    <text evidence="1">The sequence shown here is derived from an EMBL/GenBank/DDBJ whole genome shotgun (WGS) entry which is preliminary data.</text>
</comment>
<dbReference type="AlphaFoldDB" id="A0A0M2HF94"/>
<gene>
    <name evidence="1" type="ORF">RS82_01882</name>
</gene>
<dbReference type="Proteomes" id="UP000034098">
    <property type="component" value="Unassembled WGS sequence"/>
</dbReference>
<keyword evidence="1" id="KW-0413">Isomerase</keyword>
<dbReference type="GO" id="GO:0016853">
    <property type="term" value="F:isomerase activity"/>
    <property type="evidence" value="ECO:0007669"/>
    <property type="project" value="UniProtKB-KW"/>
</dbReference>
<accession>A0A0M2HF94</accession>
<proteinExistence type="predicted"/>
<dbReference type="RefSeq" id="WP_245619569.1">
    <property type="nucleotide sequence ID" value="NZ_JYJA01000033.1"/>
</dbReference>
<name>A0A0M2HF94_MICTR</name>
<dbReference type="EMBL" id="JYJA01000033">
    <property type="protein sequence ID" value="KJL42917.1"/>
    <property type="molecule type" value="Genomic_DNA"/>
</dbReference>
<dbReference type="PATRIC" id="fig|69370.6.peg.1913"/>
<dbReference type="SUPFAM" id="SSF51658">
    <property type="entry name" value="Xylose isomerase-like"/>
    <property type="match status" value="1"/>
</dbReference>
<organism evidence="1 2">
    <name type="scientific">Microbacterium trichothecenolyticum</name>
    <name type="common">Aureobacterium trichothecenolyticum</name>
    <dbReference type="NCBI Taxonomy" id="69370"/>
    <lineage>
        <taxon>Bacteria</taxon>
        <taxon>Bacillati</taxon>
        <taxon>Actinomycetota</taxon>
        <taxon>Actinomycetes</taxon>
        <taxon>Micrococcales</taxon>
        <taxon>Microbacteriaceae</taxon>
        <taxon>Microbacterium</taxon>
    </lineage>
</organism>
<dbReference type="Gene3D" id="3.20.20.150">
    <property type="entry name" value="Divalent-metal-dependent TIM barrel enzymes"/>
    <property type="match status" value="1"/>
</dbReference>
<evidence type="ECO:0000313" key="2">
    <source>
        <dbReference type="Proteomes" id="UP000034098"/>
    </source>
</evidence>
<dbReference type="InterPro" id="IPR036237">
    <property type="entry name" value="Xyl_isomerase-like_sf"/>
</dbReference>
<protein>
    <submittedName>
        <fullName evidence="1">Xylose isomerase-like TIM barrel</fullName>
    </submittedName>
</protein>
<sequence>MALPLLLDDALVSTESGFALRVSLPWIRSMPLAAVTDLAVSIDGSPVSVTARLDGRDVAPGALSTEPGWWFIQDRLELRGVGMLPPGAHDVSVSFVLVVPYLQAGPSGPLALPLRADRALGLRDEASVARRPVADRATPAEQAVPAGGDLPGEWTVSASAFNWTPEVIRAERSASDIAIGVVGDGVAATIEIEAGQVWRSFPDPSDAEVDAFRERLTAAGGAVTIVGASLDDWASPSGRRTDEERLAFLVPQLRAAARLGARGVRVPFGQTGSELLRLAQPVLHDLGVVLYEEIQGQQSLDVPANAANLELLQELDDPRIRVLIDISMLMPSLPPSYLEELRRGGVDDSLLHRLDTAWRAPETHEAVIATLREGRVPPSVHTLFMNLLVRFGRSEVADLEPLLPLTTGVHLKFWDLDDAEGRVSRPIGDIGAALRRTGFAGTLTSEWGGHEWLDADAATMTRAHLALSRRALAGASVRA</sequence>
<keyword evidence="2" id="KW-1185">Reference proteome</keyword>
<evidence type="ECO:0000313" key="1">
    <source>
        <dbReference type="EMBL" id="KJL42917.1"/>
    </source>
</evidence>
<reference evidence="1 2" key="1">
    <citation type="submission" date="2015-02" db="EMBL/GenBank/DDBJ databases">
        <title>Draft genome sequences of ten Microbacterium spp. with emphasis on heavy metal contaminated environments.</title>
        <authorList>
            <person name="Corretto E."/>
        </authorList>
    </citation>
    <scope>NUCLEOTIDE SEQUENCE [LARGE SCALE GENOMIC DNA]</scope>
    <source>
        <strain evidence="1 2">DSM 8608</strain>
    </source>
</reference>